<protein>
    <submittedName>
        <fullName evidence="1">Uncharacterized protein</fullName>
    </submittedName>
</protein>
<name>A0ABS8SL17_DATST</name>
<dbReference type="EMBL" id="JACEIK010000589">
    <property type="protein sequence ID" value="MCD7459493.1"/>
    <property type="molecule type" value="Genomic_DNA"/>
</dbReference>
<evidence type="ECO:0000313" key="1">
    <source>
        <dbReference type="EMBL" id="MCD7459493.1"/>
    </source>
</evidence>
<sequence>MALPYGEVENMFLYVNDEVDYTSAIIPPRVNTTSLKIDGSIYTMLKVEGQFYNSIDNGPHQQLKKFW</sequence>
<comment type="caution">
    <text evidence="1">The sequence shown here is derived from an EMBL/GenBank/DDBJ whole genome shotgun (WGS) entry which is preliminary data.</text>
</comment>
<evidence type="ECO:0000313" key="2">
    <source>
        <dbReference type="Proteomes" id="UP000823775"/>
    </source>
</evidence>
<proteinExistence type="predicted"/>
<accession>A0ABS8SL17</accession>
<gene>
    <name evidence="1" type="ORF">HAX54_041058</name>
</gene>
<keyword evidence="2" id="KW-1185">Reference proteome</keyword>
<dbReference type="Proteomes" id="UP000823775">
    <property type="component" value="Unassembled WGS sequence"/>
</dbReference>
<reference evidence="1 2" key="1">
    <citation type="journal article" date="2021" name="BMC Genomics">
        <title>Datura genome reveals duplications of psychoactive alkaloid biosynthetic genes and high mutation rate following tissue culture.</title>
        <authorList>
            <person name="Rajewski A."/>
            <person name="Carter-House D."/>
            <person name="Stajich J."/>
            <person name="Litt A."/>
        </authorList>
    </citation>
    <scope>NUCLEOTIDE SEQUENCE [LARGE SCALE GENOMIC DNA]</scope>
    <source>
        <strain evidence="1">AR-01</strain>
    </source>
</reference>
<organism evidence="1 2">
    <name type="scientific">Datura stramonium</name>
    <name type="common">Jimsonweed</name>
    <name type="synonym">Common thornapple</name>
    <dbReference type="NCBI Taxonomy" id="4076"/>
    <lineage>
        <taxon>Eukaryota</taxon>
        <taxon>Viridiplantae</taxon>
        <taxon>Streptophyta</taxon>
        <taxon>Embryophyta</taxon>
        <taxon>Tracheophyta</taxon>
        <taxon>Spermatophyta</taxon>
        <taxon>Magnoliopsida</taxon>
        <taxon>eudicotyledons</taxon>
        <taxon>Gunneridae</taxon>
        <taxon>Pentapetalae</taxon>
        <taxon>asterids</taxon>
        <taxon>lamiids</taxon>
        <taxon>Solanales</taxon>
        <taxon>Solanaceae</taxon>
        <taxon>Solanoideae</taxon>
        <taxon>Datureae</taxon>
        <taxon>Datura</taxon>
    </lineage>
</organism>
<feature type="non-terminal residue" evidence="1">
    <location>
        <position position="67"/>
    </location>
</feature>